<proteinExistence type="predicted"/>
<gene>
    <name evidence="1" type="ORF">OH806_14320</name>
</gene>
<organism evidence="1 2">
    <name type="scientific">Chryseobacterium oryctis</name>
    <dbReference type="NCBI Taxonomy" id="2952618"/>
    <lineage>
        <taxon>Bacteria</taxon>
        <taxon>Pseudomonadati</taxon>
        <taxon>Bacteroidota</taxon>
        <taxon>Flavobacteriia</taxon>
        <taxon>Flavobacteriales</taxon>
        <taxon>Weeksellaceae</taxon>
        <taxon>Chryseobacterium group</taxon>
        <taxon>Chryseobacterium</taxon>
    </lineage>
</organism>
<name>A0ABT3HRN3_9FLAO</name>
<evidence type="ECO:0000313" key="2">
    <source>
        <dbReference type="Proteomes" id="UP001163719"/>
    </source>
</evidence>
<keyword evidence="2" id="KW-1185">Reference proteome</keyword>
<dbReference type="EMBL" id="JAPDHV010000007">
    <property type="protein sequence ID" value="MCW3162442.1"/>
    <property type="molecule type" value="Genomic_DNA"/>
</dbReference>
<sequence>MKQNQFIEKLEKIAKENIKIEDVEKVVQTKPVLSSLEENYVEILQKATIDIDEDYKKQLSILQEAVDFMYWKIEDEKAAVRIAGIWWDIKEKAHVFFARIYAP</sequence>
<reference evidence="1" key="1">
    <citation type="submission" date="2022-10" db="EMBL/GenBank/DDBJ databases">
        <title>Chryseobacterium babae sp. nov. isolated from the gut of the beetle Oryctes rhinoceros, and Chryseobacterium kimseyorum sp. nov., isolated from a stick insect rearing cage.</title>
        <authorList>
            <person name="Shelomi M."/>
            <person name="Han C.-J."/>
            <person name="Chen W.-M."/>
            <person name="Chen H.-K."/>
            <person name="Liaw S.-J."/>
            <person name="Muhle E."/>
            <person name="Clermont D."/>
        </authorList>
    </citation>
    <scope>NUCLEOTIDE SEQUENCE</scope>
    <source>
        <strain evidence="1">WLa1L2M3</strain>
    </source>
</reference>
<dbReference type="RefSeq" id="WP_264744359.1">
    <property type="nucleotide sequence ID" value="NZ_JAPDHV010000007.1"/>
</dbReference>
<evidence type="ECO:0000313" key="1">
    <source>
        <dbReference type="EMBL" id="MCW3162442.1"/>
    </source>
</evidence>
<comment type="caution">
    <text evidence="1">The sequence shown here is derived from an EMBL/GenBank/DDBJ whole genome shotgun (WGS) entry which is preliminary data.</text>
</comment>
<dbReference type="Proteomes" id="UP001163719">
    <property type="component" value="Unassembled WGS sequence"/>
</dbReference>
<protein>
    <submittedName>
        <fullName evidence="1">Uncharacterized protein</fullName>
    </submittedName>
</protein>
<accession>A0ABT3HRN3</accession>